<evidence type="ECO:0000256" key="2">
    <source>
        <dbReference type="SAM" id="Phobius"/>
    </source>
</evidence>
<dbReference type="InterPro" id="IPR057169">
    <property type="entry name" value="DUF7847"/>
</dbReference>
<keyword evidence="2" id="KW-0472">Membrane</keyword>
<evidence type="ECO:0000259" key="3">
    <source>
        <dbReference type="Pfam" id="PF25231"/>
    </source>
</evidence>
<evidence type="ECO:0000313" key="4">
    <source>
        <dbReference type="EMBL" id="STZ59229.1"/>
    </source>
</evidence>
<feature type="domain" description="DUF7847" evidence="3">
    <location>
        <begin position="78"/>
        <end position="349"/>
    </location>
</feature>
<dbReference type="PANTHER" id="PTHR31248">
    <property type="entry name" value="DOMAIN PROTEIN, PUTATIVE (AFU_ORTHOLOGUE AFUA_5G04290)-RELATED"/>
    <property type="match status" value="1"/>
</dbReference>
<feature type="transmembrane region" description="Helical" evidence="2">
    <location>
        <begin position="277"/>
        <end position="302"/>
    </location>
</feature>
<keyword evidence="5" id="KW-1185">Reference proteome</keyword>
<sequence>MTQPPTGPGWPPPYPPPYPQQPYPQQGYPPPGYPHQGYPPPGYPHQGYPPPGYPPPGYPTLPPVALQPGVIPLRPLTLGDIFNGAVRYVRVNPKATLGLAAAVVIVTQALGLILQIGPLAAMGELDALRGETESVAGLVGLAATSVVAALMQALAAVILSGMLTVVVGRAVFGSSITISEAWAKIKDRILPLLGLALLELLAVLLLFGVLTLIIVGLAVGVSGAVAAVVGIPLGIAAVLGTLYLYTMVSFAPVAIVLERMPVIDAVKRSFALVRHDFLRVFGIRLLAGVVVGAIATAVAMPFTFAQLLVGSASTAAIVLGTVAASVGAIVGQVITAPFTAGVVVLLYTDRRIRAEAFDLVLRTGAAAGPADTRSTDSLWLVRR</sequence>
<feature type="transmembrane region" description="Helical" evidence="2">
    <location>
        <begin position="314"/>
        <end position="347"/>
    </location>
</feature>
<proteinExistence type="predicted"/>
<feature type="transmembrane region" description="Helical" evidence="2">
    <location>
        <begin position="141"/>
        <end position="168"/>
    </location>
</feature>
<name>A0A378TEQ9_9MYCO</name>
<keyword evidence="2" id="KW-1133">Transmembrane helix</keyword>
<dbReference type="EMBL" id="UGQT01000001">
    <property type="protein sequence ID" value="STZ59229.1"/>
    <property type="molecule type" value="Genomic_DNA"/>
</dbReference>
<feature type="transmembrane region" description="Helical" evidence="2">
    <location>
        <begin position="189"/>
        <end position="218"/>
    </location>
</feature>
<protein>
    <submittedName>
        <fullName evidence="4">Putative conserved membrane protein</fullName>
    </submittedName>
</protein>
<dbReference type="SUPFAM" id="SSF81995">
    <property type="entry name" value="beta-sandwich domain of Sec23/24"/>
    <property type="match status" value="1"/>
</dbReference>
<evidence type="ECO:0000313" key="5">
    <source>
        <dbReference type="Proteomes" id="UP000254978"/>
    </source>
</evidence>
<accession>A0A378TEQ9</accession>
<feature type="transmembrane region" description="Helical" evidence="2">
    <location>
        <begin position="97"/>
        <end position="121"/>
    </location>
</feature>
<dbReference type="OrthoDB" id="121140at2"/>
<evidence type="ECO:0000256" key="1">
    <source>
        <dbReference type="SAM" id="MobiDB-lite"/>
    </source>
</evidence>
<feature type="region of interest" description="Disordered" evidence="1">
    <location>
        <begin position="1"/>
        <end position="56"/>
    </location>
</feature>
<dbReference type="PANTHER" id="PTHR31248:SF2">
    <property type="entry name" value="DOMAIN PROTEIN, PUTATIVE (AFU_ORTHOLOGUE AFUA_5G04290)-RELATED"/>
    <property type="match status" value="1"/>
</dbReference>
<gene>
    <name evidence="4" type="ORF">NCTC10821_02755</name>
</gene>
<dbReference type="AlphaFoldDB" id="A0A378TEQ9"/>
<reference evidence="4 5" key="1">
    <citation type="submission" date="2018-06" db="EMBL/GenBank/DDBJ databases">
        <authorList>
            <consortium name="Pathogen Informatics"/>
            <person name="Doyle S."/>
        </authorList>
    </citation>
    <scope>NUCLEOTIDE SEQUENCE [LARGE SCALE GENOMIC DNA]</scope>
    <source>
        <strain evidence="4 5">NCTC10821</strain>
    </source>
</reference>
<organism evidence="4 5">
    <name type="scientific">Mycolicibacterium tokaiense</name>
    <dbReference type="NCBI Taxonomy" id="39695"/>
    <lineage>
        <taxon>Bacteria</taxon>
        <taxon>Bacillati</taxon>
        <taxon>Actinomycetota</taxon>
        <taxon>Actinomycetes</taxon>
        <taxon>Mycobacteriales</taxon>
        <taxon>Mycobacteriaceae</taxon>
        <taxon>Mycolicibacterium</taxon>
    </lineage>
</organism>
<feature type="transmembrane region" description="Helical" evidence="2">
    <location>
        <begin position="224"/>
        <end position="257"/>
    </location>
</feature>
<keyword evidence="2" id="KW-0812">Transmembrane</keyword>
<dbReference type="Proteomes" id="UP000254978">
    <property type="component" value="Unassembled WGS sequence"/>
</dbReference>
<dbReference type="Pfam" id="PF25231">
    <property type="entry name" value="DUF7847"/>
    <property type="match status" value="1"/>
</dbReference>